<sequence length="84" mass="9392">MAYSRRICMFTDRPISHIDRSSVQIALAKLDNSGNITGSIDILDYCGDIRRKGLADGLVTLKMRSVDEQDDMENEGEGVIENQE</sequence>
<evidence type="ECO:0000256" key="2">
    <source>
        <dbReference type="ARBA" id="ARBA00022980"/>
    </source>
</evidence>
<proteinExistence type="inferred from homology"/>
<reference evidence="5" key="2">
    <citation type="submission" date="2015-07" db="EMBL/GenBank/DDBJ databases">
        <title>Contrasting host-pathogen interactions and genome evolution in two generalist and specialist microsporidian pathogens of mosquitoes.</title>
        <authorList>
            <consortium name="The Broad Institute Genomics Platform"/>
            <consortium name="The Broad Institute Genome Sequencing Center for Infectious Disease"/>
            <person name="Cuomo C.A."/>
            <person name="Sanscrainte N.D."/>
            <person name="Goldberg J.M."/>
            <person name="Heiman D."/>
            <person name="Young S."/>
            <person name="Zeng Q."/>
            <person name="Becnel J.J."/>
            <person name="Birren B.W."/>
        </authorList>
    </citation>
    <scope>NUCLEOTIDE SEQUENCE [LARGE SCALE GENOMIC DNA]</scope>
    <source>
        <strain evidence="5">USNM 41457</strain>
    </source>
</reference>
<dbReference type="GO" id="GO:1990904">
    <property type="term" value="C:ribonucleoprotein complex"/>
    <property type="evidence" value="ECO:0007669"/>
    <property type="project" value="UniProtKB-KW"/>
</dbReference>
<reference evidence="4 5" key="1">
    <citation type="submission" date="2011-08" db="EMBL/GenBank/DDBJ databases">
        <authorList>
            <person name="Liu Z.J."/>
            <person name="Shi F.L."/>
            <person name="Lu J.Q."/>
            <person name="Li M."/>
            <person name="Wang Z.L."/>
        </authorList>
    </citation>
    <scope>NUCLEOTIDE SEQUENCE [LARGE SCALE GENOMIC DNA]</scope>
    <source>
        <strain evidence="4 5">USNM 41457</strain>
    </source>
</reference>
<keyword evidence="5" id="KW-1185">Reference proteome</keyword>
<dbReference type="GO" id="GO:0005840">
    <property type="term" value="C:ribosome"/>
    <property type="evidence" value="ECO:0007669"/>
    <property type="project" value="UniProtKB-KW"/>
</dbReference>
<dbReference type="Proteomes" id="UP000003163">
    <property type="component" value="Unassembled WGS sequence"/>
</dbReference>
<dbReference type="AlphaFoldDB" id="J9DA07"/>
<keyword evidence="3" id="KW-0687">Ribonucleoprotein</keyword>
<keyword evidence="2" id="KW-0689">Ribosomal protein</keyword>
<dbReference type="GO" id="GO:0006412">
    <property type="term" value="P:translation"/>
    <property type="evidence" value="ECO:0007669"/>
    <property type="project" value="InterPro"/>
</dbReference>
<evidence type="ECO:0000313" key="4">
    <source>
        <dbReference type="EMBL" id="EJW04349.1"/>
    </source>
</evidence>
<dbReference type="GO" id="GO:0003735">
    <property type="term" value="F:structural constituent of ribosome"/>
    <property type="evidence" value="ECO:0007669"/>
    <property type="project" value="InterPro"/>
</dbReference>
<comment type="caution">
    <text evidence="4">The sequence shown here is derived from an EMBL/GenBank/DDBJ whole genome shotgun (WGS) entry which is preliminary data.</text>
</comment>
<dbReference type="OrthoDB" id="278325at2759"/>
<name>J9DA07_EDHAE</name>
<organism evidence="4 5">
    <name type="scientific">Edhazardia aedis (strain USNM 41457)</name>
    <name type="common">Microsporidian parasite</name>
    <dbReference type="NCBI Taxonomy" id="1003232"/>
    <lineage>
        <taxon>Eukaryota</taxon>
        <taxon>Fungi</taxon>
        <taxon>Fungi incertae sedis</taxon>
        <taxon>Microsporidia</taxon>
        <taxon>Edhazardia</taxon>
    </lineage>
</organism>
<evidence type="ECO:0000313" key="5">
    <source>
        <dbReference type="Proteomes" id="UP000003163"/>
    </source>
</evidence>
<dbReference type="EMBL" id="AFBI03000002">
    <property type="protein sequence ID" value="EJW04349.1"/>
    <property type="molecule type" value="Genomic_DNA"/>
</dbReference>
<dbReference type="InParanoid" id="J9DA07"/>
<dbReference type="VEuPathDB" id="MicrosporidiaDB:EDEG_00134"/>
<dbReference type="InterPro" id="IPR001931">
    <property type="entry name" value="Ribosomal_eS21"/>
</dbReference>
<dbReference type="Pfam" id="PF01249">
    <property type="entry name" value="Ribosomal_S21e"/>
    <property type="match status" value="1"/>
</dbReference>
<dbReference type="InterPro" id="IPR038579">
    <property type="entry name" value="Ribosomal_eS21_sf"/>
</dbReference>
<protein>
    <submittedName>
        <fullName evidence="4">Uncharacterized protein</fullName>
    </submittedName>
</protein>
<dbReference type="Gene3D" id="3.30.1230.20">
    <property type="match status" value="1"/>
</dbReference>
<dbReference type="HOGENOM" id="CLU_193154_0_0_1"/>
<evidence type="ECO:0000256" key="1">
    <source>
        <dbReference type="ARBA" id="ARBA00010228"/>
    </source>
</evidence>
<gene>
    <name evidence="4" type="ORF">EDEG_00134</name>
</gene>
<evidence type="ECO:0000256" key="3">
    <source>
        <dbReference type="ARBA" id="ARBA00023274"/>
    </source>
</evidence>
<accession>J9DA07</accession>
<comment type="similarity">
    <text evidence="1">Belongs to the eukaryotic ribosomal protein eS21 family.</text>
</comment>